<protein>
    <submittedName>
        <fullName evidence="1">Uncharacterized protein</fullName>
    </submittedName>
</protein>
<keyword evidence="2" id="KW-1185">Reference proteome</keyword>
<proteinExistence type="predicted"/>
<evidence type="ECO:0000313" key="1">
    <source>
        <dbReference type="EMBL" id="KAJ9664776.1"/>
    </source>
</evidence>
<dbReference type="EMBL" id="JAPDRQ010000001">
    <property type="protein sequence ID" value="KAJ9664776.1"/>
    <property type="molecule type" value="Genomic_DNA"/>
</dbReference>
<comment type="caution">
    <text evidence="1">The sequence shown here is derived from an EMBL/GenBank/DDBJ whole genome shotgun (WGS) entry which is preliminary data.</text>
</comment>
<evidence type="ECO:0000313" key="2">
    <source>
        <dbReference type="Proteomes" id="UP001172386"/>
    </source>
</evidence>
<organism evidence="1 2">
    <name type="scientific">Neophaeococcomyces mojaviensis</name>
    <dbReference type="NCBI Taxonomy" id="3383035"/>
    <lineage>
        <taxon>Eukaryota</taxon>
        <taxon>Fungi</taxon>
        <taxon>Dikarya</taxon>
        <taxon>Ascomycota</taxon>
        <taxon>Pezizomycotina</taxon>
        <taxon>Eurotiomycetes</taxon>
        <taxon>Chaetothyriomycetidae</taxon>
        <taxon>Chaetothyriales</taxon>
        <taxon>Chaetothyriales incertae sedis</taxon>
        <taxon>Neophaeococcomyces</taxon>
    </lineage>
</organism>
<dbReference type="Proteomes" id="UP001172386">
    <property type="component" value="Unassembled WGS sequence"/>
</dbReference>
<sequence length="425" mass="47311">MNKHLNIIVVGGSLAGLLTSIPLKRLGHKITILERSPVPLLHDQGAGVVAGNETITWVQRHGRSRRSADDISLLNKQRLYLDHQGNVIDRETSHQHMTSWGVLYNIGRECFDGALRNSGVASSTDTPRSEEERGEASYEYGRIVTAIEDKGSKVEVKFTKSREGDNAAQAEGSMLCDFLIVADGPSTHLRKMLLGETTAQRTYAGYVAFRGTVLETEPSDAAQAVFIEKFTFFHGTDPNTQILAYTIPNAEGTLEKGKRLINWVWYHNVEELSDEYAELMTDTEGNKHRFTLPTGGHMQPHVWERQKQFAKKTLPPQFAELVDKTDKPFVQAITDLEPPNSKHEVARLMRGKAVIVGDALAGFRPHTAASTSQAALHALLLERVFSGNMTWDEYEDSVFEYAQNVQAHGVRLGTRSQFGHHPLAK</sequence>
<reference evidence="1" key="1">
    <citation type="submission" date="2022-10" db="EMBL/GenBank/DDBJ databases">
        <title>Culturing micro-colonial fungi from biological soil crusts in the Mojave desert and describing Neophaeococcomyces mojavensis, and introducing the new genera and species Taxawa tesnikishii.</title>
        <authorList>
            <person name="Kurbessoian T."/>
            <person name="Stajich J.E."/>
        </authorList>
    </citation>
    <scope>NUCLEOTIDE SEQUENCE</scope>
    <source>
        <strain evidence="1">JES_112</strain>
    </source>
</reference>
<name>A0ACC3AL17_9EURO</name>
<accession>A0ACC3AL17</accession>
<gene>
    <name evidence="1" type="ORF">H2198_000122</name>
</gene>